<dbReference type="InterPro" id="IPR007348">
    <property type="entry name" value="CopC_dom"/>
</dbReference>
<feature type="domain" description="CopC" evidence="11">
    <location>
        <begin position="60"/>
        <end position="155"/>
    </location>
</feature>
<evidence type="ECO:0000256" key="4">
    <source>
        <dbReference type="ARBA" id="ARBA00022723"/>
    </source>
</evidence>
<evidence type="ECO:0000259" key="11">
    <source>
        <dbReference type="Pfam" id="PF04234"/>
    </source>
</evidence>
<keyword evidence="14" id="KW-1185">Reference proteome</keyword>
<evidence type="ECO:0000259" key="12">
    <source>
        <dbReference type="Pfam" id="PF05425"/>
    </source>
</evidence>
<dbReference type="GO" id="GO:0006825">
    <property type="term" value="P:copper ion transport"/>
    <property type="evidence" value="ECO:0007669"/>
    <property type="project" value="InterPro"/>
</dbReference>
<keyword evidence="4" id="KW-0479">Metal-binding</keyword>
<evidence type="ECO:0000256" key="3">
    <source>
        <dbReference type="ARBA" id="ARBA00022692"/>
    </source>
</evidence>
<evidence type="ECO:0000256" key="10">
    <source>
        <dbReference type="SAM" id="Phobius"/>
    </source>
</evidence>
<keyword evidence="5" id="KW-0732">Signal</keyword>
<dbReference type="SUPFAM" id="SSF81296">
    <property type="entry name" value="E set domains"/>
    <property type="match status" value="1"/>
</dbReference>
<dbReference type="GO" id="GO:0042597">
    <property type="term" value="C:periplasmic space"/>
    <property type="evidence" value="ECO:0007669"/>
    <property type="project" value="InterPro"/>
</dbReference>
<evidence type="ECO:0000256" key="7">
    <source>
        <dbReference type="ARBA" id="ARBA00023008"/>
    </source>
</evidence>
<keyword evidence="7" id="KW-0186">Copper</keyword>
<evidence type="ECO:0000313" key="14">
    <source>
        <dbReference type="Proteomes" id="UP000199013"/>
    </source>
</evidence>
<evidence type="ECO:0000256" key="5">
    <source>
        <dbReference type="ARBA" id="ARBA00022729"/>
    </source>
</evidence>
<evidence type="ECO:0000256" key="8">
    <source>
        <dbReference type="ARBA" id="ARBA00023136"/>
    </source>
</evidence>
<dbReference type="PANTHER" id="PTHR34820">
    <property type="entry name" value="INNER MEMBRANE PROTEIN YEBZ"/>
    <property type="match status" value="1"/>
</dbReference>
<dbReference type="EMBL" id="FLUV01002666">
    <property type="protein sequence ID" value="SBW29099.1"/>
    <property type="molecule type" value="Genomic_DNA"/>
</dbReference>
<accession>A0A1C3PH13</accession>
<evidence type="ECO:0000256" key="1">
    <source>
        <dbReference type="ARBA" id="ARBA00004651"/>
    </source>
</evidence>
<organism evidence="13 14">
    <name type="scientific">Candidatus Protofrankia californiensis</name>
    <dbReference type="NCBI Taxonomy" id="1839754"/>
    <lineage>
        <taxon>Bacteria</taxon>
        <taxon>Bacillati</taxon>
        <taxon>Actinomycetota</taxon>
        <taxon>Actinomycetes</taxon>
        <taxon>Frankiales</taxon>
        <taxon>Frankiaceae</taxon>
        <taxon>Protofrankia</taxon>
    </lineage>
</organism>
<dbReference type="GO" id="GO:0046688">
    <property type="term" value="P:response to copper ion"/>
    <property type="evidence" value="ECO:0007669"/>
    <property type="project" value="InterPro"/>
</dbReference>
<feature type="transmembrane region" description="Helical" evidence="10">
    <location>
        <begin position="218"/>
        <end position="240"/>
    </location>
</feature>
<dbReference type="Gene3D" id="2.60.40.1220">
    <property type="match status" value="1"/>
</dbReference>
<feature type="transmembrane region" description="Helical" evidence="10">
    <location>
        <begin position="384"/>
        <end position="401"/>
    </location>
</feature>
<feature type="transmembrane region" description="Helical" evidence="10">
    <location>
        <begin position="318"/>
        <end position="346"/>
    </location>
</feature>
<feature type="transmembrane region" description="Helical" evidence="10">
    <location>
        <begin position="186"/>
        <end position="206"/>
    </location>
</feature>
<dbReference type="InterPro" id="IPR008457">
    <property type="entry name" value="Cu-R_CopD_dom"/>
</dbReference>
<evidence type="ECO:0000256" key="9">
    <source>
        <dbReference type="SAM" id="MobiDB-lite"/>
    </source>
</evidence>
<dbReference type="InterPro" id="IPR014756">
    <property type="entry name" value="Ig_E-set"/>
</dbReference>
<feature type="transmembrane region" description="Helical" evidence="10">
    <location>
        <begin position="292"/>
        <end position="312"/>
    </location>
</feature>
<feature type="transmembrane region" description="Helical" evidence="10">
    <location>
        <begin position="561"/>
        <end position="579"/>
    </location>
</feature>
<evidence type="ECO:0000256" key="2">
    <source>
        <dbReference type="ARBA" id="ARBA00022475"/>
    </source>
</evidence>
<feature type="region of interest" description="Disordered" evidence="9">
    <location>
        <begin position="499"/>
        <end position="521"/>
    </location>
</feature>
<dbReference type="GO" id="GO:0005507">
    <property type="term" value="F:copper ion binding"/>
    <property type="evidence" value="ECO:0007669"/>
    <property type="project" value="InterPro"/>
</dbReference>
<dbReference type="InterPro" id="IPR014755">
    <property type="entry name" value="Cu-Rt/internalin_Ig-like"/>
</dbReference>
<dbReference type="InterPro" id="IPR032694">
    <property type="entry name" value="CopC/D"/>
</dbReference>
<evidence type="ECO:0000313" key="13">
    <source>
        <dbReference type="EMBL" id="SBW29099.1"/>
    </source>
</evidence>
<gene>
    <name evidence="13" type="ORF">FDG2_6438</name>
</gene>
<feature type="transmembrane region" description="Helical" evidence="10">
    <location>
        <begin position="39"/>
        <end position="59"/>
    </location>
</feature>
<dbReference type="PANTHER" id="PTHR34820:SF4">
    <property type="entry name" value="INNER MEMBRANE PROTEIN YEBZ"/>
    <property type="match status" value="1"/>
</dbReference>
<evidence type="ECO:0000256" key="6">
    <source>
        <dbReference type="ARBA" id="ARBA00022989"/>
    </source>
</evidence>
<proteinExistence type="predicted"/>
<dbReference type="Proteomes" id="UP000199013">
    <property type="component" value="Unassembled WGS sequence"/>
</dbReference>
<name>A0A1C3PH13_9ACTN</name>
<keyword evidence="8 10" id="KW-0472">Membrane</keyword>
<keyword evidence="3 10" id="KW-0812">Transmembrane</keyword>
<comment type="subcellular location">
    <subcellularLocation>
        <location evidence="1">Cell membrane</location>
        <topology evidence="1">Multi-pass membrane protein</topology>
    </subcellularLocation>
</comment>
<protein>
    <submittedName>
        <fullName evidence="13">Copper resistance protein CopC</fullName>
    </submittedName>
</protein>
<keyword evidence="6 10" id="KW-1133">Transmembrane helix</keyword>
<feature type="compositionally biased region" description="Basic and acidic residues" evidence="9">
    <location>
        <begin position="499"/>
        <end position="508"/>
    </location>
</feature>
<feature type="domain" description="Copper resistance protein D" evidence="12">
    <location>
        <begin position="376"/>
        <end position="447"/>
    </location>
</feature>
<dbReference type="Pfam" id="PF04234">
    <property type="entry name" value="CopC"/>
    <property type="match status" value="1"/>
</dbReference>
<sequence>MSPSAGSEVDTGPMVRLRIDTVLPWVDAAWRWIHSARRVGFLFAAMFVTVVVTAAPASAHAVLERSDPAGGATRAIPPSRVVLTFSESVTVNAGSITVISSSGQRVDDGAARHGQAGGEAVVGLRPGLGNGTYVVSWHVVSADSHPVSGGFFFGVGVAPDAVAAASVSTGARGSVVVGVLAGAARFAAFAGLAVLVGAGFFLLALWPAGACLPGPRRLLWTGWGVTFGASVALLLLQGPYGGGQGLSALARWDPLSITLHGRYGHLVLLRILALLLAVPLLRTITAGHRRSLLELAGLALVAAVTQSAAGHAGVGDDAWLATASLTLHLLGVAAWVGGIAALVIFLRSTSRRGPADGRQPPDDVEVSAARADELAEVLPRWSRTAMVAVAVIVLTGVYQAWREVGSLPALDATTYGRLLLVKLWFVAMMLGFGWLGHRWVARHHRPVPTAPAAGHSEAAADSAGDTRGTMAVGVATRAAGRVPELSELTGSALPIQRESRAQANHDRAASGPLTGRGFGPLAARKKHDRTAFGSLGEASSPNLLPRPRVSEGALARLRRGVALEAGIAAVVLGMTAVLVNSVPARTSYVPPFSDTVFAGPFTVQVDIAPTKRGPQTLHVYVFDPAGKAQPLADTSAALSLPDAGVGPLPVPLTRAAPGHVISEDMQVPLPGTWQLRLTLRVNDFDQYVTTLFYQVR</sequence>
<dbReference type="AlphaFoldDB" id="A0A1C3PH13"/>
<feature type="transmembrane region" description="Helical" evidence="10">
    <location>
        <begin position="413"/>
        <end position="435"/>
    </location>
</feature>
<feature type="transmembrane region" description="Helical" evidence="10">
    <location>
        <begin position="260"/>
        <end position="280"/>
    </location>
</feature>
<keyword evidence="2" id="KW-1003">Cell membrane</keyword>
<reference evidence="14" key="1">
    <citation type="submission" date="2016-02" db="EMBL/GenBank/DDBJ databases">
        <authorList>
            <person name="Wibberg D."/>
        </authorList>
    </citation>
    <scope>NUCLEOTIDE SEQUENCE [LARGE SCALE GENOMIC DNA]</scope>
</reference>
<dbReference type="GO" id="GO:0005886">
    <property type="term" value="C:plasma membrane"/>
    <property type="evidence" value="ECO:0007669"/>
    <property type="project" value="UniProtKB-SubCell"/>
</dbReference>
<dbReference type="Pfam" id="PF05425">
    <property type="entry name" value="CopD"/>
    <property type="match status" value="1"/>
</dbReference>